<evidence type="ECO:0000256" key="2">
    <source>
        <dbReference type="ARBA" id="ARBA00022741"/>
    </source>
</evidence>
<evidence type="ECO:0000313" key="8">
    <source>
        <dbReference type="Proteomes" id="UP001174909"/>
    </source>
</evidence>
<protein>
    <submittedName>
        <fullName evidence="7">DNA mismatch repair protein MutS</fullName>
    </submittedName>
</protein>
<organism evidence="7 8">
    <name type="scientific">Geodia barretti</name>
    <name type="common">Barrett's horny sponge</name>
    <dbReference type="NCBI Taxonomy" id="519541"/>
    <lineage>
        <taxon>Eukaryota</taxon>
        <taxon>Metazoa</taxon>
        <taxon>Porifera</taxon>
        <taxon>Demospongiae</taxon>
        <taxon>Heteroscleromorpha</taxon>
        <taxon>Tetractinellida</taxon>
        <taxon>Astrophorina</taxon>
        <taxon>Geodiidae</taxon>
        <taxon>Geodia</taxon>
    </lineage>
</organism>
<dbReference type="InterPro" id="IPR007861">
    <property type="entry name" value="DNA_mismatch_repair_MutS_clamp"/>
</dbReference>
<dbReference type="Proteomes" id="UP001174909">
    <property type="component" value="Unassembled WGS sequence"/>
</dbReference>
<dbReference type="Gene3D" id="1.10.1420.10">
    <property type="match status" value="2"/>
</dbReference>
<dbReference type="InterPro" id="IPR000432">
    <property type="entry name" value="DNA_mismatch_repair_MutS_C"/>
</dbReference>
<feature type="domain" description="DNA mismatch repair proteins mutS family" evidence="6">
    <location>
        <begin position="341"/>
        <end position="357"/>
    </location>
</feature>
<gene>
    <name evidence="7" type="ORF">GBAR_LOCUS5609</name>
</gene>
<keyword evidence="2" id="KW-0547">Nucleotide-binding</keyword>
<dbReference type="SUPFAM" id="SSF48334">
    <property type="entry name" value="DNA repair protein MutS, domain III"/>
    <property type="match status" value="1"/>
</dbReference>
<evidence type="ECO:0000256" key="4">
    <source>
        <dbReference type="ARBA" id="ARBA00023125"/>
    </source>
</evidence>
<name>A0AA35RB07_GEOBA</name>
<comment type="caution">
    <text evidence="7">The sequence shown here is derived from an EMBL/GenBank/DDBJ whole genome shotgun (WGS) entry which is preliminary data.</text>
</comment>
<dbReference type="SMART" id="SM00534">
    <property type="entry name" value="MUTSac"/>
    <property type="match status" value="1"/>
</dbReference>
<keyword evidence="8" id="KW-1185">Reference proteome</keyword>
<dbReference type="SMART" id="SM00533">
    <property type="entry name" value="MUTSd"/>
    <property type="match status" value="1"/>
</dbReference>
<keyword evidence="5" id="KW-0234">DNA repair</keyword>
<dbReference type="Pfam" id="PF05190">
    <property type="entry name" value="MutS_IV"/>
    <property type="match status" value="1"/>
</dbReference>
<dbReference type="SUPFAM" id="SSF52540">
    <property type="entry name" value="P-loop containing nucleoside triphosphate hydrolases"/>
    <property type="match status" value="1"/>
</dbReference>
<evidence type="ECO:0000256" key="5">
    <source>
        <dbReference type="ARBA" id="ARBA00023204"/>
    </source>
</evidence>
<dbReference type="PANTHER" id="PTHR11361:SF34">
    <property type="entry name" value="DNA MISMATCH REPAIR PROTEIN MSH1, MITOCHONDRIAL"/>
    <property type="match status" value="1"/>
</dbReference>
<dbReference type="InterPro" id="IPR045076">
    <property type="entry name" value="MutS"/>
</dbReference>
<proteinExistence type="inferred from homology"/>
<dbReference type="PANTHER" id="PTHR11361">
    <property type="entry name" value="DNA MISMATCH REPAIR PROTEIN MUTS FAMILY MEMBER"/>
    <property type="match status" value="1"/>
</dbReference>
<dbReference type="Gene3D" id="3.40.50.300">
    <property type="entry name" value="P-loop containing nucleotide triphosphate hydrolases"/>
    <property type="match status" value="1"/>
</dbReference>
<dbReference type="EMBL" id="CASHTH010000818">
    <property type="protein sequence ID" value="CAI8008129.1"/>
    <property type="molecule type" value="Genomic_DNA"/>
</dbReference>
<dbReference type="InterPro" id="IPR027417">
    <property type="entry name" value="P-loop_NTPase"/>
</dbReference>
<evidence type="ECO:0000256" key="1">
    <source>
        <dbReference type="ARBA" id="ARBA00006271"/>
    </source>
</evidence>
<dbReference type="PROSITE" id="PS00486">
    <property type="entry name" value="DNA_MISMATCH_REPAIR_2"/>
    <property type="match status" value="1"/>
</dbReference>
<dbReference type="GO" id="GO:0140664">
    <property type="term" value="F:ATP-dependent DNA damage sensor activity"/>
    <property type="evidence" value="ECO:0007669"/>
    <property type="project" value="InterPro"/>
</dbReference>
<dbReference type="Pfam" id="PF00488">
    <property type="entry name" value="MutS_V"/>
    <property type="match status" value="1"/>
</dbReference>
<keyword evidence="3" id="KW-0067">ATP-binding</keyword>
<evidence type="ECO:0000259" key="6">
    <source>
        <dbReference type="PROSITE" id="PS00486"/>
    </source>
</evidence>
<dbReference type="GO" id="GO:0005634">
    <property type="term" value="C:nucleus"/>
    <property type="evidence" value="ECO:0007669"/>
    <property type="project" value="TreeGrafter"/>
</dbReference>
<reference evidence="7" key="1">
    <citation type="submission" date="2023-03" db="EMBL/GenBank/DDBJ databases">
        <authorList>
            <person name="Steffen K."/>
            <person name="Cardenas P."/>
        </authorList>
    </citation>
    <scope>NUCLEOTIDE SEQUENCE</scope>
</reference>
<keyword evidence="5" id="KW-0227">DNA damage</keyword>
<evidence type="ECO:0000313" key="7">
    <source>
        <dbReference type="EMBL" id="CAI8008129.1"/>
    </source>
</evidence>
<keyword evidence="4" id="KW-0238">DNA-binding</keyword>
<sequence>MSCSAGDLRAIQTTLCTAGSILRYMSEVMRPELPASLWTVLVEETTSGLIDLPHLVLELGRAVGEPHPNRCHFISSGYSEEVDRLREKMGENENAVQRLASSLQEQTGVTKLSVVAYRMYGRVFELSRAQAVKLHRFPQLIRIDHTQSKARYTHVDLQTLNSELHSLEADYMEIQDNLFQLLCDKVMAHSEDISSTAASLARLDVATSLGLLAQERRYSRPKVVEEAVFQVEQGVHPVLASSSDPLSHHFVSNDCSLDPHRLWVLTGPNMGGKSTFLRQNSLLVIMAQMGSFVPARRAVVGVADRLFARVGAADNVTKHMSTFHVEMAETANILATATRHSFVVLDEIGRGTSAIEGLAIAESVIQHLSNDIGCRCLVATHYHTLGQDRQALLGPSVGSYQLEAELDNNGGLLRFTYKVKAGRAEHSFGIEVARLAGLPTAVIDNATELLHNKFVTLKG</sequence>
<dbReference type="AlphaFoldDB" id="A0AA35RB07"/>
<accession>A0AA35RB07</accession>
<dbReference type="InterPro" id="IPR007696">
    <property type="entry name" value="DNA_mismatch_repair_MutS_core"/>
</dbReference>
<dbReference type="GO" id="GO:0005524">
    <property type="term" value="F:ATP binding"/>
    <property type="evidence" value="ECO:0007669"/>
    <property type="project" value="UniProtKB-KW"/>
</dbReference>
<dbReference type="InterPro" id="IPR036187">
    <property type="entry name" value="DNA_mismatch_repair_MutS_sf"/>
</dbReference>
<evidence type="ECO:0000256" key="3">
    <source>
        <dbReference type="ARBA" id="ARBA00022840"/>
    </source>
</evidence>
<dbReference type="GO" id="GO:0006298">
    <property type="term" value="P:mismatch repair"/>
    <property type="evidence" value="ECO:0007669"/>
    <property type="project" value="InterPro"/>
</dbReference>
<comment type="similarity">
    <text evidence="1">Belongs to the DNA mismatch repair MutS family.</text>
</comment>
<dbReference type="GO" id="GO:0030983">
    <property type="term" value="F:mismatched DNA binding"/>
    <property type="evidence" value="ECO:0007669"/>
    <property type="project" value="InterPro"/>
</dbReference>